<dbReference type="AlphaFoldDB" id="V4PAE8"/>
<dbReference type="Proteomes" id="UP000017837">
    <property type="component" value="Unassembled WGS sequence"/>
</dbReference>
<sequence length="113" mass="12135">MILTGPERRRSWPDGLRAEILAEAFRPGAVVSEVARRYDVSTSRIYTWRKELMEAPGSVGFVEAIVTSSSPVSEEVPASTDADISVDMPCGARVRISSGASAELVAAALRALR</sequence>
<evidence type="ECO:0008006" key="3">
    <source>
        <dbReference type="Google" id="ProtNLM"/>
    </source>
</evidence>
<dbReference type="InterPro" id="IPR010921">
    <property type="entry name" value="Trp_repressor/repl_initiator"/>
</dbReference>
<dbReference type="InterPro" id="IPR002514">
    <property type="entry name" value="Transposase_8"/>
</dbReference>
<dbReference type="Pfam" id="PF01527">
    <property type="entry name" value="HTH_Tnp_1"/>
    <property type="match status" value="1"/>
</dbReference>
<keyword evidence="2" id="KW-1185">Reference proteome</keyword>
<evidence type="ECO:0000313" key="1">
    <source>
        <dbReference type="EMBL" id="ESQ82215.1"/>
    </source>
</evidence>
<dbReference type="eggNOG" id="COG2963">
    <property type="taxonomic scope" value="Bacteria"/>
</dbReference>
<dbReference type="GO" id="GO:0043565">
    <property type="term" value="F:sequence-specific DNA binding"/>
    <property type="evidence" value="ECO:0007669"/>
    <property type="project" value="InterPro"/>
</dbReference>
<dbReference type="EMBL" id="AWGB01000079">
    <property type="protein sequence ID" value="ESQ82215.1"/>
    <property type="molecule type" value="Genomic_DNA"/>
</dbReference>
<dbReference type="PANTHER" id="PTHR37936:SF3">
    <property type="entry name" value="TRANSPOSASE INSC FOR INSERTION ELEMENT IS2A-RELATED"/>
    <property type="match status" value="1"/>
</dbReference>
<comment type="caution">
    <text evidence="1">The sequence shown here is derived from an EMBL/GenBank/DDBJ whole genome shotgun (WGS) entry which is preliminary data.</text>
</comment>
<gene>
    <name evidence="1" type="ORF">ABENE_21150</name>
</gene>
<name>V4PAE8_9CAUL</name>
<dbReference type="GO" id="GO:0004803">
    <property type="term" value="F:transposase activity"/>
    <property type="evidence" value="ECO:0007669"/>
    <property type="project" value="InterPro"/>
</dbReference>
<dbReference type="SUPFAM" id="SSF48295">
    <property type="entry name" value="TrpR-like"/>
    <property type="match status" value="1"/>
</dbReference>
<dbReference type="GO" id="GO:0006313">
    <property type="term" value="P:DNA transposition"/>
    <property type="evidence" value="ECO:0007669"/>
    <property type="project" value="InterPro"/>
</dbReference>
<reference evidence="1 2" key="1">
    <citation type="journal article" date="2014" name="Nature">
        <title>Sequential evolution of bacterial morphology by co-option of a developmental regulator.</title>
        <authorList>
            <person name="Jiang C."/>
            <person name="Brown P.J."/>
            <person name="Ducret A."/>
            <person name="Brun Y.V."/>
        </authorList>
    </citation>
    <scope>NUCLEOTIDE SEQUENCE [LARGE SCALE GENOMIC DNA]</scope>
    <source>
        <strain evidence="1 2">DSM 16100</strain>
    </source>
</reference>
<organism evidence="1 2">
    <name type="scientific">Asticcacaulis benevestitus DSM 16100 = ATCC BAA-896</name>
    <dbReference type="NCBI Taxonomy" id="1121022"/>
    <lineage>
        <taxon>Bacteria</taxon>
        <taxon>Pseudomonadati</taxon>
        <taxon>Pseudomonadota</taxon>
        <taxon>Alphaproteobacteria</taxon>
        <taxon>Caulobacterales</taxon>
        <taxon>Caulobacteraceae</taxon>
        <taxon>Asticcacaulis</taxon>
    </lineage>
</organism>
<dbReference type="RefSeq" id="WP_018080774.1">
    <property type="nucleotide sequence ID" value="NZ_AQWM01000016.1"/>
</dbReference>
<evidence type="ECO:0000313" key="2">
    <source>
        <dbReference type="Proteomes" id="UP000017837"/>
    </source>
</evidence>
<dbReference type="PANTHER" id="PTHR37936">
    <property type="entry name" value="TRANSPOSASE INSC FOR INSERTION ELEMENT IS2A-RELATED"/>
    <property type="match status" value="1"/>
</dbReference>
<dbReference type="PATRIC" id="fig|1121022.4.peg.4334"/>
<dbReference type="NCBIfam" id="NF047595">
    <property type="entry name" value="IS66_ISRel24_TnpA"/>
    <property type="match status" value="1"/>
</dbReference>
<protein>
    <recommendedName>
        <fullName evidence="3">Transposase</fullName>
    </recommendedName>
</protein>
<proteinExistence type="predicted"/>
<accession>V4PAE8</accession>